<evidence type="ECO:0000256" key="10">
    <source>
        <dbReference type="SAM" id="Phobius"/>
    </source>
</evidence>
<evidence type="ECO:0000256" key="4">
    <source>
        <dbReference type="ARBA" id="ARBA00022692"/>
    </source>
</evidence>
<accession>A0A914WYJ3</accession>
<feature type="transmembrane region" description="Helical" evidence="10">
    <location>
        <begin position="695"/>
        <end position="719"/>
    </location>
</feature>
<dbReference type="Gene3D" id="1.20.1560.10">
    <property type="entry name" value="ABC transporter type 1, transmembrane domain"/>
    <property type="match status" value="1"/>
</dbReference>
<protein>
    <submittedName>
        <fullName evidence="14">Uncharacterized protein</fullName>
    </submittedName>
</protein>
<comment type="subcellular location">
    <subcellularLocation>
        <location evidence="1">Membrane</location>
        <topology evidence="1">Multi-pass membrane protein</topology>
    </subcellularLocation>
</comment>
<reference evidence="14" key="1">
    <citation type="submission" date="2022-11" db="UniProtKB">
        <authorList>
            <consortium name="WormBaseParasite"/>
        </authorList>
    </citation>
    <scope>IDENTIFICATION</scope>
</reference>
<dbReference type="PROSITE" id="PS50929">
    <property type="entry name" value="ABC_TM1F"/>
    <property type="match status" value="2"/>
</dbReference>
<dbReference type="FunFam" id="1.20.1560.10:FF:000009">
    <property type="entry name" value="ABC transporter B family member 1"/>
    <property type="match status" value="1"/>
</dbReference>
<dbReference type="InterPro" id="IPR039421">
    <property type="entry name" value="Type_1_exporter"/>
</dbReference>
<dbReference type="PROSITE" id="PS50893">
    <property type="entry name" value="ABC_TRANSPORTER_2"/>
    <property type="match status" value="2"/>
</dbReference>
<dbReference type="InterPro" id="IPR003593">
    <property type="entry name" value="AAA+_ATPase"/>
</dbReference>
<dbReference type="Proteomes" id="UP000887566">
    <property type="component" value="Unplaced"/>
</dbReference>
<evidence type="ECO:0000256" key="2">
    <source>
        <dbReference type="ARBA" id="ARBA00007577"/>
    </source>
</evidence>
<dbReference type="GO" id="GO:0005743">
    <property type="term" value="C:mitochondrial inner membrane"/>
    <property type="evidence" value="ECO:0007669"/>
    <property type="project" value="TreeGrafter"/>
</dbReference>
<keyword evidence="8 10" id="KW-1133">Transmembrane helix</keyword>
<keyword evidence="5" id="KW-0677">Repeat</keyword>
<dbReference type="InterPro" id="IPR003439">
    <property type="entry name" value="ABC_transporter-like_ATP-bd"/>
</dbReference>
<proteinExistence type="inferred from homology"/>
<dbReference type="PANTHER" id="PTHR43394:SF27">
    <property type="entry name" value="ATP-DEPENDENT TRANSLOCASE ABCB1-LIKE"/>
    <property type="match status" value="1"/>
</dbReference>
<dbReference type="GO" id="GO:0090374">
    <property type="term" value="P:oligopeptide export from mitochondrion"/>
    <property type="evidence" value="ECO:0007669"/>
    <property type="project" value="TreeGrafter"/>
</dbReference>
<name>A0A914WYJ3_9BILA</name>
<feature type="transmembrane region" description="Helical" evidence="10">
    <location>
        <begin position="818"/>
        <end position="837"/>
    </location>
</feature>
<evidence type="ECO:0000256" key="1">
    <source>
        <dbReference type="ARBA" id="ARBA00004141"/>
    </source>
</evidence>
<dbReference type="Pfam" id="PF00664">
    <property type="entry name" value="ABC_membrane"/>
    <property type="match status" value="2"/>
</dbReference>
<dbReference type="FunFam" id="3.40.50.300:FF:000916">
    <property type="entry name" value="ABC transporter B family member 9"/>
    <property type="match status" value="1"/>
</dbReference>
<comment type="similarity">
    <text evidence="2">Belongs to the ABC transporter superfamily. ABCB family. Multidrug resistance exporter (TC 3.A.1.201) subfamily.</text>
</comment>
<feature type="transmembrane region" description="Helical" evidence="10">
    <location>
        <begin position="188"/>
        <end position="208"/>
    </location>
</feature>
<feature type="transmembrane region" description="Helical" evidence="10">
    <location>
        <begin position="114"/>
        <end position="137"/>
    </location>
</feature>
<keyword evidence="7" id="KW-0067">ATP-binding</keyword>
<keyword evidence="4 10" id="KW-0812">Transmembrane</keyword>
<feature type="transmembrane region" description="Helical" evidence="10">
    <location>
        <begin position="50"/>
        <end position="73"/>
    </location>
</feature>
<evidence type="ECO:0000256" key="5">
    <source>
        <dbReference type="ARBA" id="ARBA00022737"/>
    </source>
</evidence>
<evidence type="ECO:0000256" key="9">
    <source>
        <dbReference type="ARBA" id="ARBA00023136"/>
    </source>
</evidence>
<feature type="transmembrane region" description="Helical" evidence="10">
    <location>
        <begin position="326"/>
        <end position="343"/>
    </location>
</feature>
<dbReference type="FunFam" id="3.40.50.300:FF:000205">
    <property type="entry name" value="ABC transporter B family member 4"/>
    <property type="match status" value="1"/>
</dbReference>
<feature type="transmembrane region" description="Helical" evidence="10">
    <location>
        <begin position="214"/>
        <end position="231"/>
    </location>
</feature>
<feature type="domain" description="ABC transporter" evidence="11">
    <location>
        <begin position="1019"/>
        <end position="1257"/>
    </location>
</feature>
<sequence>MPPKRDNVVEVALIDTSNRHKERSDTIRSDTTSRRSFLYLFRFTSRCDKLLIFVGIIVAIGTGAGLPLLSVLLGRIAQSFIDGQIVVGSSNGSVVSLNDASSSDFMADLNLYCLYYILLSGVQFVAAALQVICWLTVSENQTNKLRRAFFRALLRQDIAWFDENTSGDMAKNLFDDIERIREGSGDKFGLLLQFSIQCICGYTVAFYYNWKLTLIVMSLLPFLVLSGLFLSRLQALTATKEVGQYSKAGKIAQDAISCIRTVIAFNGENRECERYKSALKVGMKLGIRKAFYVGLGLCMFFAVDLCSFGVAFWFGTNMVNDGSIQPGTVIAVLFSVMFGSLALGQIGTHLAAVCSAQASASTLLDMIYRTPRIDSRAVVGLKPSSINGRLEFSDVEFSYQTRPDCQALNKVSFSIEPGETVAIVGASGCGKTTIVNLILRYYDANAGKITLDGINIADLNLNYLRNKIGVISQEPVLFDCSIEENILIGRDDLTEDEMIEACRLANANEFINRLPEGYETLVGEGGVQLSGGQKQRIAIARAIIRNPAILILDEATSALDAQNEAIVREALEKVAQMRTTLVIAHRLSTVRSAHKIIAIRDGTVAEVGTHDELMKLNGLYKELVESQLFENEIAPIEEVEGNSIDEPPLQMNEQATGTSAMIGKDIVKVLTEDLRAEGATESTLLQIIRHSKPEWGLLIIATIMCGIHGALNPVFAVLFVETLNTYTKSAADALHSARFWSLLFFALAAIKGTTVLGWAFLYGVAGERLTMRLRYSVFRNVLRQDISYFDQPSHSTGKICTRLAADVPHVKEAINYRLGSVVSATVSTAVGLALAFFFGWKMALLTSVVFPFIYLVQTMQERYESWRHKRDAEMFERAGKVAVEAVENIRTVQALTLEGTVYEMFRRFLERPHRTARRMALIQGFCYAVSVSSNFAVYAISFRFGAYLIADNQMEPMDVMRVIFATQYATGAIGWASAYLPELLKARSAAGLIFKMLHQRPRFDGLPLNQKNLPMEGNIEFDRVVFAYPSRKNVAVLNGLNLKVTAGKTVALVGQSGYGKSTIIRLIERFYDPTDGSILIDGEDLKSMDLSHVRRYIGLVNQEPVLFDSTIKENIAYGLEDEVVDDQKIIEAATLANIHAFISDLPAGYETRVGEKGIQLSGGQKQRVAIARALIRNPRILLLDEATSALDTENEKIVKEALDRARQGRTCIIVAHRLSTVVNADIIAVVKNGVIVEQGTHQELLALKGDYYALTQKQNLSK</sequence>
<keyword evidence="6" id="KW-0547">Nucleotide-binding</keyword>
<organism evidence="13 14">
    <name type="scientific">Plectus sambesii</name>
    <dbReference type="NCBI Taxonomy" id="2011161"/>
    <lineage>
        <taxon>Eukaryota</taxon>
        <taxon>Metazoa</taxon>
        <taxon>Ecdysozoa</taxon>
        <taxon>Nematoda</taxon>
        <taxon>Chromadorea</taxon>
        <taxon>Plectida</taxon>
        <taxon>Plectina</taxon>
        <taxon>Plectoidea</taxon>
        <taxon>Plectidae</taxon>
        <taxon>Plectus</taxon>
    </lineage>
</organism>
<dbReference type="InterPro" id="IPR017871">
    <property type="entry name" value="ABC_transporter-like_CS"/>
</dbReference>
<dbReference type="GO" id="GO:0016887">
    <property type="term" value="F:ATP hydrolysis activity"/>
    <property type="evidence" value="ECO:0007669"/>
    <property type="project" value="InterPro"/>
</dbReference>
<dbReference type="InterPro" id="IPR011527">
    <property type="entry name" value="ABC1_TM_dom"/>
</dbReference>
<dbReference type="GO" id="GO:0005524">
    <property type="term" value="F:ATP binding"/>
    <property type="evidence" value="ECO:0007669"/>
    <property type="project" value="UniProtKB-KW"/>
</dbReference>
<evidence type="ECO:0000256" key="6">
    <source>
        <dbReference type="ARBA" id="ARBA00022741"/>
    </source>
</evidence>
<evidence type="ECO:0000259" key="11">
    <source>
        <dbReference type="PROSITE" id="PS50893"/>
    </source>
</evidence>
<dbReference type="Pfam" id="PF00005">
    <property type="entry name" value="ABC_tran"/>
    <property type="match status" value="2"/>
</dbReference>
<evidence type="ECO:0000256" key="8">
    <source>
        <dbReference type="ARBA" id="ARBA00022989"/>
    </source>
</evidence>
<feature type="transmembrane region" description="Helical" evidence="10">
    <location>
        <begin position="739"/>
        <end position="765"/>
    </location>
</feature>
<dbReference type="SUPFAM" id="SSF52540">
    <property type="entry name" value="P-loop containing nucleoside triphosphate hydrolases"/>
    <property type="match status" value="2"/>
</dbReference>
<dbReference type="SMART" id="SM00382">
    <property type="entry name" value="AAA"/>
    <property type="match status" value="2"/>
</dbReference>
<evidence type="ECO:0000256" key="3">
    <source>
        <dbReference type="ARBA" id="ARBA00022448"/>
    </source>
</evidence>
<feature type="domain" description="ABC transmembrane type-1" evidence="12">
    <location>
        <begin position="699"/>
        <end position="985"/>
    </location>
</feature>
<evidence type="ECO:0000256" key="7">
    <source>
        <dbReference type="ARBA" id="ARBA00022840"/>
    </source>
</evidence>
<dbReference type="PROSITE" id="PS00211">
    <property type="entry name" value="ABC_TRANSPORTER_1"/>
    <property type="match status" value="2"/>
</dbReference>
<keyword evidence="9 10" id="KW-0472">Membrane</keyword>
<dbReference type="InterPro" id="IPR036640">
    <property type="entry name" value="ABC1_TM_sf"/>
</dbReference>
<evidence type="ECO:0000259" key="12">
    <source>
        <dbReference type="PROSITE" id="PS50929"/>
    </source>
</evidence>
<keyword evidence="3" id="KW-0813">Transport</keyword>
<dbReference type="CDD" id="cd18577">
    <property type="entry name" value="ABC_6TM_Pgp_ABCB1_D1_like"/>
    <property type="match status" value="1"/>
</dbReference>
<dbReference type="CDD" id="cd03249">
    <property type="entry name" value="ABC_MTABC3_MDL1_MDL2"/>
    <property type="match status" value="2"/>
</dbReference>
<dbReference type="WBParaSite" id="PSAMB.scaffold530size47860.g6630.t1">
    <property type="protein sequence ID" value="PSAMB.scaffold530size47860.g6630.t1"/>
    <property type="gene ID" value="PSAMB.scaffold530size47860.g6630"/>
</dbReference>
<dbReference type="AlphaFoldDB" id="A0A914WYJ3"/>
<dbReference type="PANTHER" id="PTHR43394">
    <property type="entry name" value="ATP-DEPENDENT PERMEASE MDL1, MITOCHONDRIAL"/>
    <property type="match status" value="1"/>
</dbReference>
<evidence type="ECO:0000313" key="14">
    <source>
        <dbReference type="WBParaSite" id="PSAMB.scaffold530size47860.g6630.t1"/>
    </source>
</evidence>
<dbReference type="InterPro" id="IPR027417">
    <property type="entry name" value="P-loop_NTPase"/>
</dbReference>
<keyword evidence="13" id="KW-1185">Reference proteome</keyword>
<feature type="transmembrane region" description="Helical" evidence="10">
    <location>
        <begin position="290"/>
        <end position="314"/>
    </location>
</feature>
<dbReference type="FunFam" id="1.20.1560.10:FF:000018">
    <property type="entry name" value="ATP-binding cassette subfamily B member 11"/>
    <property type="match status" value="1"/>
</dbReference>
<dbReference type="Gene3D" id="3.40.50.300">
    <property type="entry name" value="P-loop containing nucleotide triphosphate hydrolases"/>
    <property type="match status" value="2"/>
</dbReference>
<dbReference type="GO" id="GO:0015421">
    <property type="term" value="F:ABC-type oligopeptide transporter activity"/>
    <property type="evidence" value="ECO:0007669"/>
    <property type="project" value="TreeGrafter"/>
</dbReference>
<feature type="domain" description="ABC transmembrane type-1" evidence="12">
    <location>
        <begin position="53"/>
        <end position="353"/>
    </location>
</feature>
<dbReference type="CDD" id="cd18578">
    <property type="entry name" value="ABC_6TM_Pgp_ABCB1_D2_like"/>
    <property type="match status" value="1"/>
</dbReference>
<feature type="domain" description="ABC transporter" evidence="11">
    <location>
        <begin position="390"/>
        <end position="626"/>
    </location>
</feature>
<evidence type="ECO:0000313" key="13">
    <source>
        <dbReference type="Proteomes" id="UP000887566"/>
    </source>
</evidence>
<dbReference type="SUPFAM" id="SSF90123">
    <property type="entry name" value="ABC transporter transmembrane region"/>
    <property type="match status" value="2"/>
</dbReference>